<dbReference type="Proteomes" id="UP000244089">
    <property type="component" value="Unassembled WGS sequence"/>
</dbReference>
<dbReference type="InterPro" id="IPR036095">
    <property type="entry name" value="PTS_EIIB-like_sf"/>
</dbReference>
<gene>
    <name evidence="3" type="ORF">C8C76_13410</name>
</gene>
<dbReference type="InterPro" id="IPR003501">
    <property type="entry name" value="PTS_EIIB_2/3"/>
</dbReference>
<evidence type="ECO:0000259" key="2">
    <source>
        <dbReference type="PROSITE" id="PS51099"/>
    </source>
</evidence>
<dbReference type="InterPro" id="IPR013011">
    <property type="entry name" value="PTS_EIIB_2"/>
</dbReference>
<dbReference type="EMBL" id="QAXS01000034">
    <property type="protein sequence ID" value="PTV94081.1"/>
    <property type="molecule type" value="Genomic_DNA"/>
</dbReference>
<dbReference type="PROSITE" id="PS51099">
    <property type="entry name" value="PTS_EIIB_TYPE_2"/>
    <property type="match status" value="1"/>
</dbReference>
<comment type="caution">
    <text evidence="3">The sequence shown here is derived from an EMBL/GenBank/DDBJ whole genome shotgun (WGS) entry which is preliminary data.</text>
</comment>
<accession>A0A2T5RGS1</accession>
<protein>
    <submittedName>
        <fullName evidence="3">PTS system IIB component (L-Asc family)</fullName>
    </submittedName>
</protein>
<evidence type="ECO:0000313" key="3">
    <source>
        <dbReference type="EMBL" id="PTV94081.1"/>
    </source>
</evidence>
<dbReference type="GO" id="GO:0008982">
    <property type="term" value="F:protein-N(PI)-phosphohistidine-sugar phosphotransferase activity"/>
    <property type="evidence" value="ECO:0007669"/>
    <property type="project" value="InterPro"/>
</dbReference>
<dbReference type="RefSeq" id="WP_108141895.1">
    <property type="nucleotide sequence ID" value="NZ_QAXS01000034.1"/>
</dbReference>
<name>A0A2T5RGS1_9FIRM</name>
<organism evidence="3 4">
    <name type="scientific">Halanaerobium saccharolyticum</name>
    <dbReference type="NCBI Taxonomy" id="43595"/>
    <lineage>
        <taxon>Bacteria</taxon>
        <taxon>Bacillati</taxon>
        <taxon>Bacillota</taxon>
        <taxon>Clostridia</taxon>
        <taxon>Halanaerobiales</taxon>
        <taxon>Halanaerobiaceae</taxon>
        <taxon>Halanaerobium</taxon>
    </lineage>
</organism>
<keyword evidence="1" id="KW-0808">Transferase</keyword>
<dbReference type="OrthoDB" id="6603449at2"/>
<reference evidence="3 4" key="1">
    <citation type="submission" date="2018-04" db="EMBL/GenBank/DDBJ databases">
        <title>Subsurface microbial communities from deep shales in Ohio and West Virginia, USA.</title>
        <authorList>
            <person name="Wrighton K."/>
        </authorList>
    </citation>
    <scope>NUCLEOTIDE SEQUENCE [LARGE SCALE GENOMIC DNA]</scope>
    <source>
        <strain evidence="3 4">WC1</strain>
    </source>
</reference>
<dbReference type="CDD" id="cd05563">
    <property type="entry name" value="PTS_IIB_ascorbate"/>
    <property type="match status" value="1"/>
</dbReference>
<proteinExistence type="predicted"/>
<sequence length="92" mass="9917">MKILTVCGAGQGSSLILKMNVQDVIDEIGLDADVDNSNISTAKNSGADLILAGEFHEDALEGFEVPVITVSDFMDNEEIKSKIQDFLEEKGE</sequence>
<dbReference type="GO" id="GO:0009401">
    <property type="term" value="P:phosphoenolpyruvate-dependent sugar phosphotransferase system"/>
    <property type="evidence" value="ECO:0007669"/>
    <property type="project" value="InterPro"/>
</dbReference>
<evidence type="ECO:0000313" key="4">
    <source>
        <dbReference type="Proteomes" id="UP000244089"/>
    </source>
</evidence>
<dbReference type="AlphaFoldDB" id="A0A2T5RGS1"/>
<evidence type="ECO:0000256" key="1">
    <source>
        <dbReference type="ARBA" id="ARBA00022679"/>
    </source>
</evidence>
<dbReference type="SUPFAM" id="SSF52794">
    <property type="entry name" value="PTS system IIB component-like"/>
    <property type="match status" value="1"/>
</dbReference>
<feature type="domain" description="PTS EIIB type-2" evidence="2">
    <location>
        <begin position="1"/>
        <end position="92"/>
    </location>
</feature>
<dbReference type="Gene3D" id="3.40.50.2300">
    <property type="match status" value="1"/>
</dbReference>
<dbReference type="Pfam" id="PF02302">
    <property type="entry name" value="PTS_IIB"/>
    <property type="match status" value="1"/>
</dbReference>